<evidence type="ECO:0000259" key="3">
    <source>
        <dbReference type="PROSITE" id="PS50198"/>
    </source>
</evidence>
<feature type="region of interest" description="Disordered" evidence="2">
    <location>
        <begin position="298"/>
        <end position="351"/>
    </location>
</feature>
<proteinExistence type="predicted"/>
<dbReference type="InterPro" id="IPR000297">
    <property type="entry name" value="PPIase_PpiC"/>
</dbReference>
<dbReference type="GO" id="GO:0003755">
    <property type="term" value="F:peptidyl-prolyl cis-trans isomerase activity"/>
    <property type="evidence" value="ECO:0007669"/>
    <property type="project" value="UniProtKB-KW"/>
</dbReference>
<feature type="compositionally biased region" description="Low complexity" evidence="2">
    <location>
        <begin position="339"/>
        <end position="351"/>
    </location>
</feature>
<dbReference type="AlphaFoldDB" id="A0A1V0UU53"/>
<evidence type="ECO:0000256" key="1">
    <source>
        <dbReference type="PROSITE-ProRule" id="PRU00278"/>
    </source>
</evidence>
<evidence type="ECO:0000313" key="5">
    <source>
        <dbReference type="Proteomes" id="UP000192727"/>
    </source>
</evidence>
<evidence type="ECO:0000256" key="2">
    <source>
        <dbReference type="SAM" id="MobiDB-lite"/>
    </source>
</evidence>
<sequence>MQQNKPRILNKWILALITVILTVSVLSGCGKDKGDKEVVATYKENGKVTRGELNKLIGMNNIFNPAYKQFAEDPAYQQSMLKQIIMFKEAEAKADDAAKKEADKEVQDQMKQMKQILDQQEGGADKVLKDEKMELKDIENILKQNFYASKEFEKQVTEDETKKAYDENLAQEPNAYEVEDVSHILIGLKDQEGKDLRNKDEAKTRALEVKGKLEKGEDFAALAKEYSDDPGSKDKGGKYEKVDYSQMMQFVEPFKQAAWSLEENKISDPVETDYGYHIMKVENRKKQTYDEVKDQIRSQLSQKKMRDYIEQEVPKLIETNNLPKPSEQPSPTPAPSGSPAPSAEPTATPAP</sequence>
<dbReference type="PROSITE" id="PS50198">
    <property type="entry name" value="PPIC_PPIASE_2"/>
    <property type="match status" value="1"/>
</dbReference>
<dbReference type="RefSeq" id="WP_083040243.1">
    <property type="nucleotide sequence ID" value="NZ_CP020557.1"/>
</dbReference>
<dbReference type="SUPFAM" id="SSF109998">
    <property type="entry name" value="Triger factor/SurA peptide-binding domain-like"/>
    <property type="match status" value="1"/>
</dbReference>
<dbReference type="Gene3D" id="3.10.50.40">
    <property type="match status" value="1"/>
</dbReference>
<dbReference type="InterPro" id="IPR050245">
    <property type="entry name" value="PrsA_foldase"/>
</dbReference>
<dbReference type="InterPro" id="IPR027304">
    <property type="entry name" value="Trigger_fact/SurA_dom_sf"/>
</dbReference>
<keyword evidence="1" id="KW-0697">Rotamase</keyword>
<dbReference type="EMBL" id="CP020557">
    <property type="protein sequence ID" value="ARF68542.1"/>
    <property type="molecule type" value="Genomic_DNA"/>
</dbReference>
<dbReference type="Pfam" id="PF00639">
    <property type="entry name" value="Rotamase"/>
    <property type="match status" value="1"/>
</dbReference>
<name>A0A1V0UU53_9BACL</name>
<feature type="compositionally biased region" description="Basic and acidic residues" evidence="2">
    <location>
        <begin position="304"/>
        <end position="315"/>
    </location>
</feature>
<feature type="domain" description="PpiC" evidence="3">
    <location>
        <begin position="181"/>
        <end position="283"/>
    </location>
</feature>
<accession>A0A1V0UU53</accession>
<reference evidence="4 5" key="1">
    <citation type="submission" date="2017-03" db="EMBL/GenBank/DDBJ databases">
        <title>Paenibacillus larvae genome sequencing.</title>
        <authorList>
            <person name="Dingman D.W."/>
        </authorList>
    </citation>
    <scope>NUCLEOTIDE SEQUENCE [LARGE SCALE GENOMIC DNA]</scope>
    <source>
        <strain evidence="4 5">SAG 10367</strain>
    </source>
</reference>
<gene>
    <name evidence="4" type="ORF">B7C51_13080</name>
</gene>
<organism evidence="4 5">
    <name type="scientific">Paenibacillus larvae subsp. pulvifaciens</name>
    <dbReference type="NCBI Taxonomy" id="1477"/>
    <lineage>
        <taxon>Bacteria</taxon>
        <taxon>Bacillati</taxon>
        <taxon>Bacillota</taxon>
        <taxon>Bacilli</taxon>
        <taxon>Bacillales</taxon>
        <taxon>Paenibacillaceae</taxon>
        <taxon>Paenibacillus</taxon>
    </lineage>
</organism>
<feature type="compositionally biased region" description="Pro residues" evidence="2">
    <location>
        <begin position="326"/>
        <end position="338"/>
    </location>
</feature>
<dbReference type="InterPro" id="IPR046357">
    <property type="entry name" value="PPIase_dom_sf"/>
</dbReference>
<dbReference type="Proteomes" id="UP000192727">
    <property type="component" value="Chromosome"/>
</dbReference>
<dbReference type="SUPFAM" id="SSF54534">
    <property type="entry name" value="FKBP-like"/>
    <property type="match status" value="1"/>
</dbReference>
<evidence type="ECO:0000313" key="4">
    <source>
        <dbReference type="EMBL" id="ARF68542.1"/>
    </source>
</evidence>
<dbReference type="PROSITE" id="PS51257">
    <property type="entry name" value="PROKAR_LIPOPROTEIN"/>
    <property type="match status" value="1"/>
</dbReference>
<keyword evidence="1" id="KW-0413">Isomerase</keyword>
<dbReference type="PANTHER" id="PTHR47245">
    <property type="entry name" value="PEPTIDYLPROLYL ISOMERASE"/>
    <property type="match status" value="1"/>
</dbReference>
<protein>
    <recommendedName>
        <fullName evidence="3">PpiC domain-containing protein</fullName>
    </recommendedName>
</protein>
<dbReference type="PANTHER" id="PTHR47245:SF2">
    <property type="entry name" value="PEPTIDYL-PROLYL CIS-TRANS ISOMERASE HP_0175-RELATED"/>
    <property type="match status" value="1"/>
</dbReference>